<proteinExistence type="predicted"/>
<name>A0ABW3NYE4_9SPHN</name>
<accession>A0ABW3NYE4</accession>
<protein>
    <recommendedName>
        <fullName evidence="1">DUF5983 domain-containing protein</fullName>
    </recommendedName>
</protein>
<feature type="domain" description="DUF5983" evidence="1">
    <location>
        <begin position="3"/>
        <end position="43"/>
    </location>
</feature>
<dbReference type="RefSeq" id="WP_380909114.1">
    <property type="nucleotide sequence ID" value="NZ_JBHTLS010000018.1"/>
</dbReference>
<feature type="non-terminal residue" evidence="2">
    <location>
        <position position="1"/>
    </location>
</feature>
<dbReference type="Pfam" id="PF19419">
    <property type="entry name" value="DUF5983"/>
    <property type="match status" value="1"/>
</dbReference>
<evidence type="ECO:0000313" key="2">
    <source>
        <dbReference type="EMBL" id="MFD1104029.1"/>
    </source>
</evidence>
<evidence type="ECO:0000313" key="3">
    <source>
        <dbReference type="Proteomes" id="UP001597203"/>
    </source>
</evidence>
<organism evidence="2 3">
    <name type="scientific">Sphingobium olei</name>
    <dbReference type="NCBI Taxonomy" id="420955"/>
    <lineage>
        <taxon>Bacteria</taxon>
        <taxon>Pseudomonadati</taxon>
        <taxon>Pseudomonadota</taxon>
        <taxon>Alphaproteobacteria</taxon>
        <taxon>Sphingomonadales</taxon>
        <taxon>Sphingomonadaceae</taxon>
        <taxon>Sphingobium</taxon>
    </lineage>
</organism>
<gene>
    <name evidence="2" type="ORF">ACFQ24_03760</name>
</gene>
<reference evidence="3" key="1">
    <citation type="journal article" date="2019" name="Int. J. Syst. Evol. Microbiol.">
        <title>The Global Catalogue of Microorganisms (GCM) 10K type strain sequencing project: providing services to taxonomists for standard genome sequencing and annotation.</title>
        <authorList>
            <consortium name="The Broad Institute Genomics Platform"/>
            <consortium name="The Broad Institute Genome Sequencing Center for Infectious Disease"/>
            <person name="Wu L."/>
            <person name="Ma J."/>
        </authorList>
    </citation>
    <scope>NUCLEOTIDE SEQUENCE [LARGE SCALE GENOMIC DNA]</scope>
    <source>
        <strain evidence="3">CCUG 54329</strain>
    </source>
</reference>
<dbReference type="InterPro" id="IPR046025">
    <property type="entry name" value="DUF5983"/>
</dbReference>
<dbReference type="EMBL" id="JBHTLS010000018">
    <property type="protein sequence ID" value="MFD1104029.1"/>
    <property type="molecule type" value="Genomic_DNA"/>
</dbReference>
<evidence type="ECO:0000259" key="1">
    <source>
        <dbReference type="Pfam" id="PF19419"/>
    </source>
</evidence>
<comment type="caution">
    <text evidence="2">The sequence shown here is derived from an EMBL/GenBank/DDBJ whole genome shotgun (WGS) entry which is preliminary data.</text>
</comment>
<dbReference type="Proteomes" id="UP001597203">
    <property type="component" value="Unassembled WGS sequence"/>
</dbReference>
<sequence length="129" mass="14097">WPERPDELSPEIWALLTHARKTGANWISFDRDEPPCKRFPVFSEVTETASEDAGDLAAPVATANPVAGRTTVRCGSCGSADVMRDAWACWDDDTQDWVLGSVFDAAFCETCENDTTLVVKILESTEIAA</sequence>
<keyword evidence="3" id="KW-1185">Reference proteome</keyword>